<sequence length="352" mass="37623">MLGDVLGLTPDETLAYSELVALPSASVADLAAALSAFGTSLGEAHRLLRRLEEHGLAARITGDERRFAAAPPAIALGALLARRQDEVRHAEVELNRLEEVYRVSAAGRGPTDVVDVIRGDDAVRHRFEQLQLGARERVDAFVRPPVIVTTSQENSAEGQAVARGVQYRVVVERSMLESQAVTVEEAVEATEAGEEIRFAQRVPLKLIIIDRRLALMPLTSSGDVVGALLVRESTLLDALLALFENVWDRATPLLLGASGLTGDVAHQVDDDDARVLGLMLAGLTDQAVANQLGTSLRTVQRRVRALMDLAEVETRVQLGWHAALNGWVRPDAGRDASGAVVAGGAEPVAAQA</sequence>
<dbReference type="SUPFAM" id="SSF46785">
    <property type="entry name" value="Winged helix' DNA-binding domain"/>
    <property type="match status" value="1"/>
</dbReference>
<feature type="domain" description="HTH luxR-type" evidence="1">
    <location>
        <begin position="265"/>
        <end position="322"/>
    </location>
</feature>
<dbReference type="InterPro" id="IPR036390">
    <property type="entry name" value="WH_DNA-bd_sf"/>
</dbReference>
<dbReference type="PANTHER" id="PTHR34293">
    <property type="entry name" value="HTH-TYPE TRANSCRIPTIONAL REGULATOR TRMBL2"/>
    <property type="match status" value="1"/>
</dbReference>
<evidence type="ECO:0000259" key="1">
    <source>
        <dbReference type="SMART" id="SM00421"/>
    </source>
</evidence>
<reference evidence="3" key="1">
    <citation type="journal article" date="2019" name="Int. J. Syst. Evol. Microbiol.">
        <title>The Global Catalogue of Microorganisms (GCM) 10K type strain sequencing project: providing services to taxonomists for standard genome sequencing and annotation.</title>
        <authorList>
            <consortium name="The Broad Institute Genomics Platform"/>
            <consortium name="The Broad Institute Genome Sequencing Center for Infectious Disease"/>
            <person name="Wu L."/>
            <person name="Ma J."/>
        </authorList>
    </citation>
    <scope>NUCLEOTIDE SEQUENCE [LARGE SCALE GENOMIC DNA]</scope>
    <source>
        <strain evidence="3">CCM 7043</strain>
    </source>
</reference>
<gene>
    <name evidence="2" type="ORF">ACFSL2_09920</name>
</gene>
<dbReference type="EMBL" id="JBHUHF010000001">
    <property type="protein sequence ID" value="MFD2025826.1"/>
    <property type="molecule type" value="Genomic_DNA"/>
</dbReference>
<dbReference type="InterPro" id="IPR051797">
    <property type="entry name" value="TrmB-like"/>
</dbReference>
<organism evidence="2 3">
    <name type="scientific">Promicromonospora aerolata</name>
    <dbReference type="NCBI Taxonomy" id="195749"/>
    <lineage>
        <taxon>Bacteria</taxon>
        <taxon>Bacillati</taxon>
        <taxon>Actinomycetota</taxon>
        <taxon>Actinomycetes</taxon>
        <taxon>Micrococcales</taxon>
        <taxon>Promicromonosporaceae</taxon>
        <taxon>Promicromonospora</taxon>
    </lineage>
</organism>
<dbReference type="InterPro" id="IPR055859">
    <property type="entry name" value="DUF7436"/>
</dbReference>
<keyword evidence="3" id="KW-1185">Reference proteome</keyword>
<dbReference type="InterPro" id="IPR036388">
    <property type="entry name" value="WH-like_DNA-bd_sf"/>
</dbReference>
<dbReference type="SMART" id="SM00421">
    <property type="entry name" value="HTH_LUXR"/>
    <property type="match status" value="1"/>
</dbReference>
<evidence type="ECO:0000313" key="2">
    <source>
        <dbReference type="EMBL" id="MFD2025826.1"/>
    </source>
</evidence>
<comment type="caution">
    <text evidence="2">The sequence shown here is derived from an EMBL/GenBank/DDBJ whole genome shotgun (WGS) entry which is preliminary data.</text>
</comment>
<dbReference type="Pfam" id="PF24217">
    <property type="entry name" value="DUF7436"/>
    <property type="match status" value="1"/>
</dbReference>
<name>A0ABW4V7P7_9MICO</name>
<evidence type="ECO:0000313" key="3">
    <source>
        <dbReference type="Proteomes" id="UP001597338"/>
    </source>
</evidence>
<dbReference type="RefSeq" id="WP_377197699.1">
    <property type="nucleotide sequence ID" value="NZ_JBHUHF010000001.1"/>
</dbReference>
<dbReference type="Gene3D" id="1.10.10.10">
    <property type="entry name" value="Winged helix-like DNA-binding domain superfamily/Winged helix DNA-binding domain"/>
    <property type="match status" value="2"/>
</dbReference>
<dbReference type="SUPFAM" id="SSF46894">
    <property type="entry name" value="C-terminal effector domain of the bipartite response regulators"/>
    <property type="match status" value="1"/>
</dbReference>
<accession>A0ABW4V7P7</accession>
<proteinExistence type="predicted"/>
<protein>
    <recommendedName>
        <fullName evidence="1">HTH luxR-type domain-containing protein</fullName>
    </recommendedName>
</protein>
<dbReference type="InterPro" id="IPR000792">
    <property type="entry name" value="Tscrpt_reg_LuxR_C"/>
</dbReference>
<dbReference type="Proteomes" id="UP001597338">
    <property type="component" value="Unassembled WGS sequence"/>
</dbReference>
<dbReference type="InterPro" id="IPR016032">
    <property type="entry name" value="Sig_transdc_resp-reg_C-effctor"/>
</dbReference>
<dbReference type="PANTHER" id="PTHR34293:SF1">
    <property type="entry name" value="HTH-TYPE TRANSCRIPTIONAL REGULATOR TRMBL2"/>
    <property type="match status" value="1"/>
</dbReference>